<proteinExistence type="predicted"/>
<reference evidence="2" key="1">
    <citation type="journal article" date="2019" name="G3 (Bethesda)">
        <title>Genome Assemblies of Two Rare Opportunistic Yeast Pathogens: Diutina rugosa (syn. Candida rugosa) and Trichomonascus ciferrii (syn. Candida ciferrii).</title>
        <authorList>
            <person name="Mixao V."/>
            <person name="Saus E."/>
            <person name="Hansen A.P."/>
            <person name="Lass-Florl C."/>
            <person name="Gabaldon T."/>
        </authorList>
    </citation>
    <scope>NUCLEOTIDE SEQUENCE</scope>
    <source>
        <strain evidence="2">CBS 4856</strain>
    </source>
</reference>
<organism evidence="2 3">
    <name type="scientific">Trichomonascus ciferrii</name>
    <dbReference type="NCBI Taxonomy" id="44093"/>
    <lineage>
        <taxon>Eukaryota</taxon>
        <taxon>Fungi</taxon>
        <taxon>Dikarya</taxon>
        <taxon>Ascomycota</taxon>
        <taxon>Saccharomycotina</taxon>
        <taxon>Dipodascomycetes</taxon>
        <taxon>Dipodascales</taxon>
        <taxon>Trichomonascaceae</taxon>
        <taxon>Trichomonascus</taxon>
        <taxon>Trichomonascus ciferrii complex</taxon>
    </lineage>
</organism>
<comment type="caution">
    <text evidence="2">The sequence shown here is derived from an EMBL/GenBank/DDBJ whole genome shotgun (WGS) entry which is preliminary data.</text>
</comment>
<name>A0A642VCU5_9ASCO</name>
<gene>
    <name evidence="2" type="ORF">TRICI_000721</name>
</gene>
<evidence type="ECO:0000259" key="1">
    <source>
        <dbReference type="Pfam" id="PF00561"/>
    </source>
</evidence>
<evidence type="ECO:0000313" key="3">
    <source>
        <dbReference type="Proteomes" id="UP000761534"/>
    </source>
</evidence>
<protein>
    <recommendedName>
        <fullName evidence="1">AB hydrolase-1 domain-containing protein</fullName>
    </recommendedName>
</protein>
<feature type="domain" description="AB hydrolase-1" evidence="1">
    <location>
        <begin position="57"/>
        <end position="157"/>
    </location>
</feature>
<dbReference type="VEuPathDB" id="FungiDB:TRICI_000721"/>
<dbReference type="SUPFAM" id="SSF53474">
    <property type="entry name" value="alpha/beta-Hydrolases"/>
    <property type="match status" value="1"/>
</dbReference>
<dbReference type="Gene3D" id="3.40.50.1820">
    <property type="entry name" value="alpha/beta hydrolase"/>
    <property type="match status" value="1"/>
</dbReference>
<dbReference type="Proteomes" id="UP000761534">
    <property type="component" value="Unassembled WGS sequence"/>
</dbReference>
<dbReference type="AlphaFoldDB" id="A0A642VCU5"/>
<keyword evidence="3" id="KW-1185">Reference proteome</keyword>
<dbReference type="PANTHER" id="PTHR45763:SF46">
    <property type="entry name" value="AB HYDROLASE-1 DOMAIN-CONTAINING PROTEIN"/>
    <property type="match status" value="1"/>
</dbReference>
<dbReference type="EMBL" id="SWFS01000064">
    <property type="protein sequence ID" value="KAA8917125.1"/>
    <property type="molecule type" value="Genomic_DNA"/>
</dbReference>
<accession>A0A642VCU5</accession>
<dbReference type="Pfam" id="PF00561">
    <property type="entry name" value="Abhydrolase_1"/>
    <property type="match status" value="1"/>
</dbReference>
<sequence length="332" mass="37092">MSPETRRGSKELLKFRLFSNSTSSVDVLEETRRDQTVTLSDGRVLGYAEYGAQDGIPLLYFHGYPSSRFEGWSFGDWPRRNRLRLIVPDRPGFGLSSYQPNRSILDWPADVRQLVSHLGLSRFAVLGCSGGGPYAVACAYLLPADMLSGVGVLAGAPPWVAGTGDVTLTRKVLSRAAINCPRALEAVLDPLFYSLRWIIETGPVTRRLDGWIESMQLKKPTELENVNEDHLTAEDIRKRLLSTYFEAFAQNSRAVVQEAGLLSQDWGFPLNKVAYSGIRIWHGRNDTSAPIAMIRYMADQLPQPVFHELDANHNTTGHYLERAINELINTPT</sequence>
<dbReference type="OrthoDB" id="294702at2759"/>
<dbReference type="InterPro" id="IPR029058">
    <property type="entry name" value="AB_hydrolase_fold"/>
</dbReference>
<dbReference type="PANTHER" id="PTHR45763">
    <property type="entry name" value="HYDROLASE, ALPHA/BETA FOLD FAMILY PROTEIN, EXPRESSED-RELATED"/>
    <property type="match status" value="1"/>
</dbReference>
<evidence type="ECO:0000313" key="2">
    <source>
        <dbReference type="EMBL" id="KAA8917125.1"/>
    </source>
</evidence>
<dbReference type="InterPro" id="IPR000073">
    <property type="entry name" value="AB_hydrolase_1"/>
</dbReference>